<dbReference type="NCBIfam" id="TIGR02595">
    <property type="entry name" value="PEP_CTERM"/>
    <property type="match status" value="1"/>
</dbReference>
<keyword evidence="3" id="KW-1185">Reference proteome</keyword>
<dbReference type="EMBL" id="JAASRM010000001">
    <property type="protein sequence ID" value="NIK88916.1"/>
    <property type="molecule type" value="Genomic_DNA"/>
</dbReference>
<dbReference type="InterPro" id="IPR013424">
    <property type="entry name" value="Ice-binding_C"/>
</dbReference>
<evidence type="ECO:0000256" key="1">
    <source>
        <dbReference type="SAM" id="SignalP"/>
    </source>
</evidence>
<dbReference type="AlphaFoldDB" id="A0A846MZQ8"/>
<dbReference type="RefSeq" id="WP_167083049.1">
    <property type="nucleotide sequence ID" value="NZ_BAAADC010000001.1"/>
</dbReference>
<protein>
    <recommendedName>
        <fullName evidence="4">PEP-CTERM protein-sorting domain-containing protein</fullName>
    </recommendedName>
</protein>
<keyword evidence="1" id="KW-0732">Signal</keyword>
<comment type="caution">
    <text evidence="2">The sequence shown here is derived from an EMBL/GenBank/DDBJ whole genome shotgun (WGS) entry which is preliminary data.</text>
</comment>
<evidence type="ECO:0008006" key="4">
    <source>
        <dbReference type="Google" id="ProtNLM"/>
    </source>
</evidence>
<organism evidence="2 3">
    <name type="scientific">Rhizomicrobium palustre</name>
    <dbReference type="NCBI Taxonomy" id="189966"/>
    <lineage>
        <taxon>Bacteria</taxon>
        <taxon>Pseudomonadati</taxon>
        <taxon>Pseudomonadota</taxon>
        <taxon>Alphaproteobacteria</taxon>
        <taxon>Micropepsales</taxon>
        <taxon>Micropepsaceae</taxon>
        <taxon>Rhizomicrobium</taxon>
    </lineage>
</organism>
<proteinExistence type="predicted"/>
<feature type="signal peptide" evidence="1">
    <location>
        <begin position="1"/>
        <end position="20"/>
    </location>
</feature>
<feature type="chain" id="PRO_5032524314" description="PEP-CTERM protein-sorting domain-containing protein" evidence="1">
    <location>
        <begin position="21"/>
        <end position="206"/>
    </location>
</feature>
<dbReference type="Proteomes" id="UP000570514">
    <property type="component" value="Unassembled WGS sequence"/>
</dbReference>
<name>A0A846MZQ8_9PROT</name>
<evidence type="ECO:0000313" key="2">
    <source>
        <dbReference type="EMBL" id="NIK88916.1"/>
    </source>
</evidence>
<gene>
    <name evidence="2" type="ORF">FHS83_002234</name>
</gene>
<accession>A0A846MZQ8</accession>
<sequence length="206" mass="21705">MMKYAISLLAAAAFAVSAQASPITTPPPGIYGMGTDVTAVFVFYEAWHTDTLTLSTSPGDTIFCNHSYGSCTGAKPGDVADLGKLSGALNFVLKDITTGKTYDTIHADSYGDYHVKLSTNYADFNQGALPSGVGAILAGLDNVTFIGFEDLDKSSNRADWDYNDLIFAFSNTSPNSNTGVPEPLSLSLLGAGLLGLTALRARRKKS</sequence>
<evidence type="ECO:0000313" key="3">
    <source>
        <dbReference type="Proteomes" id="UP000570514"/>
    </source>
</evidence>
<reference evidence="2 3" key="1">
    <citation type="submission" date="2020-03" db="EMBL/GenBank/DDBJ databases">
        <title>Genomic Encyclopedia of Type Strains, Phase IV (KMG-IV): sequencing the most valuable type-strain genomes for metagenomic binning, comparative biology and taxonomic classification.</title>
        <authorList>
            <person name="Goeker M."/>
        </authorList>
    </citation>
    <scope>NUCLEOTIDE SEQUENCE [LARGE SCALE GENOMIC DNA]</scope>
    <source>
        <strain evidence="2 3">DSM 19867</strain>
    </source>
</reference>